<keyword evidence="2" id="KW-0812">Transmembrane</keyword>
<dbReference type="PANTHER" id="PTHR35792">
    <property type="entry name" value="GENERAL STRESS PROTEIN"/>
    <property type="match status" value="1"/>
</dbReference>
<proteinExistence type="predicted"/>
<dbReference type="InterPro" id="IPR024623">
    <property type="entry name" value="YtxH"/>
</dbReference>
<evidence type="ECO:0000256" key="2">
    <source>
        <dbReference type="SAM" id="Phobius"/>
    </source>
</evidence>
<feature type="compositionally biased region" description="Basic and acidic residues" evidence="1">
    <location>
        <begin position="81"/>
        <end position="95"/>
    </location>
</feature>
<dbReference type="RefSeq" id="WP_236133960.1">
    <property type="nucleotide sequence ID" value="NZ_JAKGTH010000008.1"/>
</dbReference>
<organism evidence="3 4">
    <name type="scientific">Gillisia lutea</name>
    <dbReference type="NCBI Taxonomy" id="2909668"/>
    <lineage>
        <taxon>Bacteria</taxon>
        <taxon>Pseudomonadati</taxon>
        <taxon>Bacteroidota</taxon>
        <taxon>Flavobacteriia</taxon>
        <taxon>Flavobacteriales</taxon>
        <taxon>Flavobacteriaceae</taxon>
        <taxon>Gillisia</taxon>
    </lineage>
</organism>
<feature type="region of interest" description="Disordered" evidence="1">
    <location>
        <begin position="76"/>
        <end position="95"/>
    </location>
</feature>
<protein>
    <submittedName>
        <fullName evidence="3">YtxH domain-containing protein</fullName>
    </submittedName>
</protein>
<dbReference type="PANTHER" id="PTHR35792:SF2">
    <property type="entry name" value="GENERAL STRESS PROTEIN"/>
    <property type="match status" value="1"/>
</dbReference>
<name>A0ABS9EG10_9FLAO</name>
<keyword evidence="4" id="KW-1185">Reference proteome</keyword>
<evidence type="ECO:0000313" key="4">
    <source>
        <dbReference type="Proteomes" id="UP001179363"/>
    </source>
</evidence>
<evidence type="ECO:0000313" key="3">
    <source>
        <dbReference type="EMBL" id="MCF4101815.1"/>
    </source>
</evidence>
<sequence length="95" mass="10017">MKVGKLLVGLVSGAAAGAALGILFAPKKGKDTRKQITDTSEDYIQGAKGKFNEFADNLSHKVEAVKAKTKANLSKSTSEQKVNEAKAAIHEMKAS</sequence>
<dbReference type="Proteomes" id="UP001179363">
    <property type="component" value="Unassembled WGS sequence"/>
</dbReference>
<keyword evidence="2" id="KW-1133">Transmembrane helix</keyword>
<evidence type="ECO:0000256" key="1">
    <source>
        <dbReference type="SAM" id="MobiDB-lite"/>
    </source>
</evidence>
<accession>A0ABS9EG10</accession>
<feature type="transmembrane region" description="Helical" evidence="2">
    <location>
        <begin position="6"/>
        <end position="25"/>
    </location>
</feature>
<comment type="caution">
    <text evidence="3">The sequence shown here is derived from an EMBL/GenBank/DDBJ whole genome shotgun (WGS) entry which is preliminary data.</text>
</comment>
<dbReference type="EMBL" id="JAKGTH010000008">
    <property type="protein sequence ID" value="MCF4101815.1"/>
    <property type="molecule type" value="Genomic_DNA"/>
</dbReference>
<gene>
    <name evidence="3" type="ORF">L1I30_09070</name>
</gene>
<reference evidence="3" key="1">
    <citation type="submission" date="2022-01" db="EMBL/GenBank/DDBJ databases">
        <title>Gillisia lutea sp. nov., isolated from marine plastic residues from the Malvarosa beach (Valencia, Spain).</title>
        <authorList>
            <person name="Vidal-Verdu A."/>
            <person name="Molina-Menor E."/>
            <person name="Satari L."/>
            <person name="Pascual J."/>
            <person name="Pereto J."/>
            <person name="Porcar M."/>
        </authorList>
    </citation>
    <scope>NUCLEOTIDE SEQUENCE</scope>
    <source>
        <strain evidence="3">M10.2A</strain>
    </source>
</reference>
<dbReference type="Pfam" id="PF12732">
    <property type="entry name" value="YtxH"/>
    <property type="match status" value="1"/>
</dbReference>
<dbReference type="InterPro" id="IPR052928">
    <property type="entry name" value="Desiccation-related_membrane"/>
</dbReference>
<keyword evidence="2" id="KW-0472">Membrane</keyword>